<name>A0A9X2I9Z9_9GAMM</name>
<dbReference type="Proteomes" id="UP001139721">
    <property type="component" value="Unassembled WGS sequence"/>
</dbReference>
<proteinExistence type="predicted"/>
<gene>
    <name evidence="1" type="ORF">LOX96_05955</name>
</gene>
<comment type="caution">
    <text evidence="1">The sequence shown here is derived from an EMBL/GenBank/DDBJ whole genome shotgun (WGS) entry which is preliminary data.</text>
</comment>
<dbReference type="EMBL" id="JAJKBJ010000005">
    <property type="protein sequence ID" value="MCL9683629.1"/>
    <property type="molecule type" value="Genomic_DNA"/>
</dbReference>
<reference evidence="1" key="1">
    <citation type="submission" date="2021-11" db="EMBL/GenBank/DDBJ databases">
        <title>Legionella maioricencis sp. nov., a new species isolated from hot water samples in Mallorca.</title>
        <authorList>
            <person name="Crespi S."/>
            <person name="Drasar V."/>
            <person name="Salva-Serra F."/>
            <person name="Jaen-Luchoro D."/>
            <person name="Pineiro-Iglesias B."/>
            <person name="Aliaga F."/>
            <person name="Fernandez-Juarez V."/>
            <person name="Coll G."/>
            <person name="Moore E.R.B."/>
            <person name="Bennasar-Figueras A."/>
        </authorList>
    </citation>
    <scope>NUCLEOTIDE SEQUENCE</scope>
    <source>
        <strain evidence="1">HCPI-6</strain>
    </source>
</reference>
<dbReference type="AlphaFoldDB" id="A0A9X2I9Z9"/>
<sequence length="94" mass="11164">MSMPFEQWRDTFNKSQEPFHEMAVLNIKTLEGLTYLKPENLTNFKNPEELLNKQIDITFENAHKLLDYMQESFQIIEKAMISLVPESKDKIRSK</sequence>
<protein>
    <submittedName>
        <fullName evidence="1">Phasin family protein</fullName>
    </submittedName>
</protein>
<organism evidence="1 2">
    <name type="scientific">Legionella maioricensis</name>
    <dbReference type="NCBI Taxonomy" id="2896528"/>
    <lineage>
        <taxon>Bacteria</taxon>
        <taxon>Pseudomonadati</taxon>
        <taxon>Pseudomonadota</taxon>
        <taxon>Gammaproteobacteria</taxon>
        <taxon>Legionellales</taxon>
        <taxon>Legionellaceae</taxon>
        <taxon>Legionella</taxon>
    </lineage>
</organism>
<accession>A0A9X2I9Z9</accession>
<dbReference type="RefSeq" id="WP_250421822.1">
    <property type="nucleotide sequence ID" value="NZ_JAJKBJ010000005.1"/>
</dbReference>
<evidence type="ECO:0000313" key="2">
    <source>
        <dbReference type="Proteomes" id="UP001139721"/>
    </source>
</evidence>
<evidence type="ECO:0000313" key="1">
    <source>
        <dbReference type="EMBL" id="MCL9683629.1"/>
    </source>
</evidence>
<keyword evidence="2" id="KW-1185">Reference proteome</keyword>